<sequence length="381" mass="44177">MTTLNVKFDVHPNKILKALKMGAFCSTPFKYRNDVDIDRLIKLFGISEEDIDDIMLSNNIVPFHVLMQNSGIYDIVTEADVLSLFKKKNFTQLLLYTKDLLEIADGRVKILDIINTAEVKSIKELKEMLDLSFYYTLGYTYDDRFNREVVYDDEISYKINRNNAFPVTTAQYMLCNIMRWDRFYKLANKIDKKNGKKILFTHLVSKLNSVILNLSGLNHQMITNDTISNTVFNNHIRSIDYTTDKNSFEWLIDNGLNMAKIHNTPHELVFEFPHVFDSVFSIKKYPKAKFFNNLDPELFTILVKSAGKVQYIRELFLSMVAGVGNIIDTPYGMIVQYSYKNISKTRKISQLVFDIYSIVVYPDTTMLTPNIDMGNEPLLKN</sequence>
<dbReference type="EMBL" id="BK016265">
    <property type="protein sequence ID" value="DAG05857.1"/>
    <property type="molecule type" value="Genomic_DNA"/>
</dbReference>
<evidence type="ECO:0000313" key="1">
    <source>
        <dbReference type="EMBL" id="DAG05857.1"/>
    </source>
</evidence>
<accession>A0A8S5VGE8</accession>
<protein>
    <submittedName>
        <fullName evidence="1">Uncharacterized protein</fullName>
    </submittedName>
</protein>
<name>A0A8S5VGE8_9CAUD</name>
<proteinExistence type="predicted"/>
<organism evidence="1">
    <name type="scientific">Myoviridae sp. ctkfK18</name>
    <dbReference type="NCBI Taxonomy" id="2825165"/>
    <lineage>
        <taxon>Viruses</taxon>
        <taxon>Duplodnaviria</taxon>
        <taxon>Heunggongvirae</taxon>
        <taxon>Uroviricota</taxon>
        <taxon>Caudoviricetes</taxon>
    </lineage>
</organism>
<reference evidence="1" key="1">
    <citation type="journal article" date="2021" name="Proc. Natl. Acad. Sci. U.S.A.">
        <title>A Catalog of Tens of Thousands of Viruses from Human Metagenomes Reveals Hidden Associations with Chronic Diseases.</title>
        <authorList>
            <person name="Tisza M.J."/>
            <person name="Buck C.B."/>
        </authorList>
    </citation>
    <scope>NUCLEOTIDE SEQUENCE</scope>
    <source>
        <strain evidence="1">CtkfK18</strain>
    </source>
</reference>